<dbReference type="InterPro" id="IPR047111">
    <property type="entry name" value="YbaP-like"/>
</dbReference>
<sequence>MARPTPLLAALILWVAAPLHAACTGVDLIDALPAADRAAVEAEAARQPFAAGNFWRVTRGDEQAVVVGTYHLNDPRHDASVARLRPIIESAQTLLVEASPAEEARLKEAMAKDPSLMLSDGPTLPERLTEDEWRMLSDALRARGIPPFMAAKFAPWYVSMTIAIPPCAMAEAQNPDGLDRRAMRVAEAAGVPIAALEPWDTVFGLFADLGEDEQLAMIRTALPLEDRVADLAVTLSGRYFTGESRKVWEYMRLESHDMPGYTPESADAEFARMEETLILGRNRAWVPVIETALARGPAVVAVGALHLPGQDGVLALLERRGFRVEPLTP</sequence>
<proteinExistence type="predicted"/>
<evidence type="ECO:0000313" key="3">
    <source>
        <dbReference type="Proteomes" id="UP000219467"/>
    </source>
</evidence>
<dbReference type="Pfam" id="PF01963">
    <property type="entry name" value="TraB_PrgY_gumN"/>
    <property type="match status" value="1"/>
</dbReference>
<feature type="chain" id="PRO_5013057887" description="TraB family protein" evidence="1">
    <location>
        <begin position="22"/>
        <end position="329"/>
    </location>
</feature>
<evidence type="ECO:0000256" key="1">
    <source>
        <dbReference type="SAM" id="SignalP"/>
    </source>
</evidence>
<name>A0A285CUK1_9RHOB</name>
<feature type="signal peptide" evidence="1">
    <location>
        <begin position="1"/>
        <end position="21"/>
    </location>
</feature>
<dbReference type="AlphaFoldDB" id="A0A285CUK1"/>
<keyword evidence="1" id="KW-0732">Signal</keyword>
<organism evidence="2 3">
    <name type="scientific">Cereibacter ovatus</name>
    <dbReference type="NCBI Taxonomy" id="439529"/>
    <lineage>
        <taxon>Bacteria</taxon>
        <taxon>Pseudomonadati</taxon>
        <taxon>Pseudomonadota</taxon>
        <taxon>Alphaproteobacteria</taxon>
        <taxon>Rhodobacterales</taxon>
        <taxon>Paracoccaceae</taxon>
        <taxon>Cereibacter</taxon>
    </lineage>
</organism>
<evidence type="ECO:0000313" key="2">
    <source>
        <dbReference type="EMBL" id="SNX71241.1"/>
    </source>
</evidence>
<protein>
    <recommendedName>
        <fullName evidence="4">TraB family protein</fullName>
    </recommendedName>
</protein>
<dbReference type="EMBL" id="OAOQ01000009">
    <property type="protein sequence ID" value="SNX71241.1"/>
    <property type="molecule type" value="Genomic_DNA"/>
</dbReference>
<dbReference type="PANTHER" id="PTHR40590:SF1">
    <property type="entry name" value="CYTOPLASMIC PROTEIN"/>
    <property type="match status" value="1"/>
</dbReference>
<dbReference type="InterPro" id="IPR002816">
    <property type="entry name" value="TraB/PrgY/GumN_fam"/>
</dbReference>
<accession>A0A285CUK1</accession>
<dbReference type="OrthoDB" id="9806326at2"/>
<dbReference type="PANTHER" id="PTHR40590">
    <property type="entry name" value="CYTOPLASMIC PROTEIN-RELATED"/>
    <property type="match status" value="1"/>
</dbReference>
<evidence type="ECO:0008006" key="4">
    <source>
        <dbReference type="Google" id="ProtNLM"/>
    </source>
</evidence>
<dbReference type="Proteomes" id="UP000219467">
    <property type="component" value="Unassembled WGS sequence"/>
</dbReference>
<keyword evidence="3" id="KW-1185">Reference proteome</keyword>
<dbReference type="RefSeq" id="WP_097030726.1">
    <property type="nucleotide sequence ID" value="NZ_OAOQ01000009.1"/>
</dbReference>
<gene>
    <name evidence="2" type="ORF">SAMN05878503_10945</name>
</gene>
<reference evidence="3" key="1">
    <citation type="submission" date="2017-08" db="EMBL/GenBank/DDBJ databases">
        <authorList>
            <person name="Varghese N."/>
            <person name="Submissions S."/>
        </authorList>
    </citation>
    <scope>NUCLEOTIDE SEQUENCE [LARGE SCALE GENOMIC DNA]</scope>
    <source>
        <strain evidence="3">JA234</strain>
    </source>
</reference>
<dbReference type="CDD" id="cd14789">
    <property type="entry name" value="Tiki"/>
    <property type="match status" value="1"/>
</dbReference>